<reference evidence="2 3" key="1">
    <citation type="journal article" date="2011" name="Nature">
        <title>A high-resolution map of human evolutionary constraint using 29 mammals.</title>
        <authorList>
            <person name="Lindblad-Toh K."/>
            <person name="Garber M."/>
            <person name="Zuk O."/>
            <person name="Lin M.F."/>
            <person name="Parker B.J."/>
            <person name="Washietl S."/>
            <person name="Kheradpour P."/>
            <person name="Ernst J."/>
            <person name="Jordan G."/>
            <person name="Mauceli E."/>
            <person name="Ward L.D."/>
            <person name="Lowe C.B."/>
            <person name="Holloway A.K."/>
            <person name="Clamp M."/>
            <person name="Gnerre S."/>
            <person name="Alfoldi J."/>
            <person name="Beal K."/>
            <person name="Chang J."/>
            <person name="Clawson H."/>
            <person name="Cuff J."/>
            <person name="Di Palma F."/>
            <person name="Fitzgerald S."/>
            <person name="Flicek P."/>
            <person name="Guttman M."/>
            <person name="Hubisz M.J."/>
            <person name="Jaffe D.B."/>
            <person name="Jungreis I."/>
            <person name="Kent W.J."/>
            <person name="Kostka D."/>
            <person name="Lara M."/>
            <person name="Martins A.L."/>
            <person name="Massingham T."/>
            <person name="Moltke I."/>
            <person name="Raney B.J."/>
            <person name="Rasmussen M.D."/>
            <person name="Robinson J."/>
            <person name="Stark A."/>
            <person name="Vilella A.J."/>
            <person name="Wen J."/>
            <person name="Xie X."/>
            <person name="Zody M.C."/>
            <person name="Baldwin J."/>
            <person name="Bloom T."/>
            <person name="Chin C.W."/>
            <person name="Heiman D."/>
            <person name="Nicol R."/>
            <person name="Nusbaum C."/>
            <person name="Young S."/>
            <person name="Wilkinson J."/>
            <person name="Worley K.C."/>
            <person name="Kovar C.L."/>
            <person name="Muzny D.M."/>
            <person name="Gibbs R.A."/>
            <person name="Cree A."/>
            <person name="Dihn H.H."/>
            <person name="Fowler G."/>
            <person name="Jhangiani S."/>
            <person name="Joshi V."/>
            <person name="Lee S."/>
            <person name="Lewis L.R."/>
            <person name="Nazareth L.V."/>
            <person name="Okwuonu G."/>
            <person name="Santibanez J."/>
            <person name="Warren W.C."/>
            <person name="Mardis E.R."/>
            <person name="Weinstock G.M."/>
            <person name="Wilson R.K."/>
            <person name="Delehaunty K."/>
            <person name="Dooling D."/>
            <person name="Fronik C."/>
            <person name="Fulton L."/>
            <person name="Fulton B."/>
            <person name="Graves T."/>
            <person name="Minx P."/>
            <person name="Sodergren E."/>
            <person name="Birney E."/>
            <person name="Margulies E.H."/>
            <person name="Herrero J."/>
            <person name="Green E.D."/>
            <person name="Haussler D."/>
            <person name="Siepel A."/>
            <person name="Goldman N."/>
            <person name="Pollard K.S."/>
            <person name="Pedersen J.S."/>
            <person name="Lander E.S."/>
            <person name="Kellis M."/>
        </authorList>
    </citation>
    <scope>NUCLEOTIDE SEQUENCE [LARGE SCALE GENOMIC DNA]</scope>
</reference>
<dbReference type="GeneTree" id="ENSGT00390000004566"/>
<feature type="region of interest" description="Disordered" evidence="1">
    <location>
        <begin position="1"/>
        <end position="55"/>
    </location>
</feature>
<evidence type="ECO:0000313" key="3">
    <source>
        <dbReference type="Proteomes" id="UP000001074"/>
    </source>
</evidence>
<proteinExistence type="predicted"/>
<dbReference type="Proteomes" id="UP000001074">
    <property type="component" value="Unassembled WGS sequence"/>
</dbReference>
<reference evidence="2" key="3">
    <citation type="submission" date="2025-09" db="UniProtKB">
        <authorList>
            <consortium name="Ensembl"/>
        </authorList>
    </citation>
    <scope>IDENTIFICATION</scope>
</reference>
<dbReference type="AlphaFoldDB" id="G1P422"/>
<feature type="region of interest" description="Disordered" evidence="1">
    <location>
        <begin position="100"/>
        <end position="245"/>
    </location>
</feature>
<keyword evidence="3" id="KW-1185">Reference proteome</keyword>
<evidence type="ECO:0000256" key="1">
    <source>
        <dbReference type="SAM" id="MobiDB-lite"/>
    </source>
</evidence>
<accession>G1P422</accession>
<dbReference type="Ensembl" id="ENSMLUT00000005137.2">
    <property type="protein sequence ID" value="ENSMLUP00000004687.2"/>
    <property type="gene ID" value="ENSMLUG00000005123.2"/>
</dbReference>
<name>G1P422_MYOLU</name>
<dbReference type="PANTHER" id="PTHR21534:SF0">
    <property type="entry name" value="KATANIN-INTERACTING PROTEIN"/>
    <property type="match status" value="1"/>
</dbReference>
<feature type="compositionally biased region" description="Basic and acidic residues" evidence="1">
    <location>
        <begin position="214"/>
        <end position="230"/>
    </location>
</feature>
<reference evidence="2" key="2">
    <citation type="submission" date="2025-08" db="UniProtKB">
        <authorList>
            <consortium name="Ensembl"/>
        </authorList>
    </citation>
    <scope>IDENTIFICATION</scope>
</reference>
<sequence length="488" mass="53732">KSVQIRTEAGSRLHIEPPLDYSEDFEPHADTTVTAKDASGGHPQDSKPPTGTTPCDVNFFSLQNAHGHSDLPGSTDKARILLTIQDVMELRKSLELSVNLQRKQKDCSSDEYDSIEEDVLSEPEPEDQALGGNPRHGTPLSRGGSVQEDVPDDQETAGHPSRGPDTLVVLEFNPASKGNKKERNLSAKRKDNAEALVPSKREPTPTPQPPTVFPDRERPCSRPGSRRERLPSAARKPVLQAEDPQEDASAVLRAIQVENEALQRAILSRRAEPATSQLQGVEEPPAKPWTGLLKAQEESPELLPVTMETNTEEPSQAAGGARAVSAAIDRIGLLGSRQQQKLLEVLRAIESDSAHVSRVGSPAEEQVLAPEDKLGVKEEMKDAIYVTMEILSNWGNLSWVGLTEVEFFDLDDTKLYVSPHDVDIRNSDPPGDLGQLVNRNLASKKDSSLWTCPFHPPLQLFFVIRNTRRLHAFGLARIKVWNYWTADG</sequence>
<dbReference type="HOGENOM" id="CLU_033038_0_0_1"/>
<dbReference type="EMBL" id="AAPE02052274">
    <property type="status" value="NOT_ANNOTATED_CDS"/>
    <property type="molecule type" value="Genomic_DNA"/>
</dbReference>
<dbReference type="PANTHER" id="PTHR21534">
    <property type="entry name" value="KATANIN-INTERACTING PROTEIN"/>
    <property type="match status" value="1"/>
</dbReference>
<dbReference type="InParanoid" id="G1P422"/>
<organism evidence="2 3">
    <name type="scientific">Myotis lucifugus</name>
    <name type="common">Little brown bat</name>
    <dbReference type="NCBI Taxonomy" id="59463"/>
    <lineage>
        <taxon>Eukaryota</taxon>
        <taxon>Metazoa</taxon>
        <taxon>Chordata</taxon>
        <taxon>Craniata</taxon>
        <taxon>Vertebrata</taxon>
        <taxon>Euteleostomi</taxon>
        <taxon>Mammalia</taxon>
        <taxon>Eutheria</taxon>
        <taxon>Laurasiatheria</taxon>
        <taxon>Chiroptera</taxon>
        <taxon>Yangochiroptera</taxon>
        <taxon>Vespertilionidae</taxon>
        <taxon>Myotis</taxon>
    </lineage>
</organism>
<dbReference type="STRING" id="59463.ENSMLUP00000004687"/>
<feature type="compositionally biased region" description="Acidic residues" evidence="1">
    <location>
        <begin position="109"/>
        <end position="127"/>
    </location>
</feature>
<dbReference type="EMBL" id="AAPE02052275">
    <property type="status" value="NOT_ANNOTATED_CDS"/>
    <property type="molecule type" value="Genomic_DNA"/>
</dbReference>
<dbReference type="eggNOG" id="ENOG502QRY1">
    <property type="taxonomic scope" value="Eukaryota"/>
</dbReference>
<evidence type="ECO:0000313" key="2">
    <source>
        <dbReference type="Ensembl" id="ENSMLUP00000004687.2"/>
    </source>
</evidence>
<feature type="compositionally biased region" description="Basic and acidic residues" evidence="1">
    <location>
        <begin position="179"/>
        <end position="203"/>
    </location>
</feature>
<gene>
    <name evidence="2" type="primary">LOC102431232</name>
</gene>
<protein>
    <submittedName>
        <fullName evidence="2">Uncharacterized protein</fullName>
    </submittedName>
</protein>
<dbReference type="InterPro" id="IPR026704">
    <property type="entry name" value="KATNIP"/>
</dbReference>